<keyword evidence="5 11" id="KW-0812">Transmembrane</keyword>
<comment type="subcellular location">
    <subcellularLocation>
        <location evidence="2">Golgi apparatus membrane</location>
        <topology evidence="2">Single-pass type I membrane protein</topology>
    </subcellularLocation>
</comment>
<evidence type="ECO:0000313" key="13">
    <source>
        <dbReference type="WBParaSite" id="SMUV_0000759501-mRNA-1"/>
    </source>
</evidence>
<evidence type="ECO:0000256" key="4">
    <source>
        <dbReference type="ARBA" id="ARBA00017630"/>
    </source>
</evidence>
<name>A0A0N5AS45_9BILA</name>
<evidence type="ECO:0000256" key="3">
    <source>
        <dbReference type="ARBA" id="ARBA00008961"/>
    </source>
</evidence>
<dbReference type="Pfam" id="PF09495">
    <property type="entry name" value="DUF2462"/>
    <property type="match status" value="1"/>
</dbReference>
<evidence type="ECO:0000256" key="8">
    <source>
        <dbReference type="ARBA" id="ARBA00023034"/>
    </source>
</evidence>
<keyword evidence="6" id="KW-0732">Signal</keyword>
<evidence type="ECO:0000256" key="7">
    <source>
        <dbReference type="ARBA" id="ARBA00022989"/>
    </source>
</evidence>
<accession>A0A0N5AS45</accession>
<dbReference type="InterPro" id="IPR042863">
    <property type="entry name" value="Kish-B"/>
</dbReference>
<evidence type="ECO:0000313" key="12">
    <source>
        <dbReference type="Proteomes" id="UP000046393"/>
    </source>
</evidence>
<proteinExistence type="inferred from homology"/>
<dbReference type="Proteomes" id="UP000046393">
    <property type="component" value="Unplaced"/>
</dbReference>
<keyword evidence="9 11" id="KW-0472">Membrane</keyword>
<organism evidence="12 13">
    <name type="scientific">Syphacia muris</name>
    <dbReference type="NCBI Taxonomy" id="451379"/>
    <lineage>
        <taxon>Eukaryota</taxon>
        <taxon>Metazoa</taxon>
        <taxon>Ecdysozoa</taxon>
        <taxon>Nematoda</taxon>
        <taxon>Chromadorea</taxon>
        <taxon>Rhabditida</taxon>
        <taxon>Spirurina</taxon>
        <taxon>Oxyuridomorpha</taxon>
        <taxon>Oxyuroidea</taxon>
        <taxon>Oxyuridae</taxon>
        <taxon>Syphacia</taxon>
    </lineage>
</organism>
<comment type="similarity">
    <text evidence="3">Belongs to the KISH family.</text>
</comment>
<dbReference type="Pfam" id="PF06842">
    <property type="entry name" value="DUF1242"/>
    <property type="match status" value="1"/>
</dbReference>
<dbReference type="GO" id="GO:0000139">
    <property type="term" value="C:Golgi membrane"/>
    <property type="evidence" value="ECO:0007669"/>
    <property type="project" value="UniProtKB-SubCell"/>
</dbReference>
<feature type="transmembrane region" description="Helical" evidence="11">
    <location>
        <begin position="16"/>
        <end position="37"/>
    </location>
</feature>
<protein>
    <recommendedName>
        <fullName evidence="4">Protein kish-B</fullName>
    </recommendedName>
    <alternativeName>
        <fullName evidence="10">Transmembrane protein 167B</fullName>
    </alternativeName>
</protein>
<evidence type="ECO:0000256" key="5">
    <source>
        <dbReference type="ARBA" id="ARBA00022692"/>
    </source>
</evidence>
<comment type="function">
    <text evidence="1">Involved in the early part of the secretory pathway.</text>
</comment>
<evidence type="ECO:0000256" key="10">
    <source>
        <dbReference type="ARBA" id="ARBA00032458"/>
    </source>
</evidence>
<dbReference type="InterPro" id="IPR009653">
    <property type="entry name" value="Ksh1"/>
</dbReference>
<keyword evidence="12" id="KW-1185">Reference proteome</keyword>
<dbReference type="WBParaSite" id="SMUV_0000759501-mRNA-1">
    <property type="protein sequence ID" value="SMUV_0000759501-mRNA-1"/>
    <property type="gene ID" value="SMUV_0000759501"/>
</dbReference>
<evidence type="ECO:0000256" key="1">
    <source>
        <dbReference type="ARBA" id="ARBA00002154"/>
    </source>
</evidence>
<dbReference type="STRING" id="451379.A0A0N5AS45"/>
<dbReference type="InterPro" id="IPR019034">
    <property type="entry name" value="UPF0390"/>
</dbReference>
<keyword evidence="7 11" id="KW-1133">Transmembrane helix</keyword>
<evidence type="ECO:0000256" key="9">
    <source>
        <dbReference type="ARBA" id="ARBA00023136"/>
    </source>
</evidence>
<dbReference type="AlphaFoldDB" id="A0A0N5AS45"/>
<feature type="transmembrane region" description="Helical" evidence="11">
    <location>
        <begin position="49"/>
        <end position="69"/>
    </location>
</feature>
<evidence type="ECO:0000256" key="6">
    <source>
        <dbReference type="ARBA" id="ARBA00022729"/>
    </source>
</evidence>
<dbReference type="PANTHER" id="PTHR46815">
    <property type="entry name" value="PROTEIN KISH-B"/>
    <property type="match status" value="1"/>
</dbReference>
<evidence type="ECO:0000256" key="2">
    <source>
        <dbReference type="ARBA" id="ARBA00004614"/>
    </source>
</evidence>
<reference evidence="13" key="1">
    <citation type="submission" date="2017-02" db="UniProtKB">
        <authorList>
            <consortium name="WormBaseParasite"/>
        </authorList>
    </citation>
    <scope>IDENTIFICATION</scope>
</reference>
<dbReference type="PANTHER" id="PTHR46815:SF1">
    <property type="entry name" value="PROTEIN KISH-B"/>
    <property type="match status" value="1"/>
</dbReference>
<sequence>MQVLLSISFEASLDEWLVLFFESFVLYELSVFCILKLSVTSSCIYSLSAYSFDGLLIISLLIICSCAYFKRVPRVHSWVLSERKGFFGVFYKVILPKGVKPKGKVKKLKIQGPKKGHNRVIPPKKNAAVIQAAISAEVTKTINHKNEGMIKERANKDVGRIRGCDFLMQFYKALSYRGRMGNELNGCSGENDHVKLERYKELM</sequence>
<keyword evidence="8" id="KW-0333">Golgi apparatus</keyword>
<evidence type="ECO:0000256" key="11">
    <source>
        <dbReference type="SAM" id="Phobius"/>
    </source>
</evidence>